<gene>
    <name evidence="1" type="ORF">K3G42_009933</name>
</gene>
<name>A0ACB8EDU0_9SAUR</name>
<organism evidence="1 2">
    <name type="scientific">Sphaerodactylus townsendi</name>
    <dbReference type="NCBI Taxonomy" id="933632"/>
    <lineage>
        <taxon>Eukaryota</taxon>
        <taxon>Metazoa</taxon>
        <taxon>Chordata</taxon>
        <taxon>Craniata</taxon>
        <taxon>Vertebrata</taxon>
        <taxon>Euteleostomi</taxon>
        <taxon>Lepidosauria</taxon>
        <taxon>Squamata</taxon>
        <taxon>Bifurcata</taxon>
        <taxon>Gekkota</taxon>
        <taxon>Sphaerodactylidae</taxon>
        <taxon>Sphaerodactylus</taxon>
    </lineage>
</organism>
<sequence length="120" mass="13283">MEGLLLSRVGGEEGEAIHCFKTYLRPAEETTPPTSDKQPGLSGTQDFCSEHRKRASWLKTPRKKKEEHQGGEEKLLDRLSSPEWCWVVPGPGGGNELGVQFPAAVRRPICAALSIPVFRK</sequence>
<evidence type="ECO:0000313" key="1">
    <source>
        <dbReference type="EMBL" id="KAH7990677.1"/>
    </source>
</evidence>
<proteinExistence type="predicted"/>
<keyword evidence="2" id="KW-1185">Reference proteome</keyword>
<dbReference type="EMBL" id="CM037629">
    <property type="protein sequence ID" value="KAH7990677.1"/>
    <property type="molecule type" value="Genomic_DNA"/>
</dbReference>
<reference evidence="1" key="1">
    <citation type="submission" date="2021-08" db="EMBL/GenBank/DDBJ databases">
        <title>The first chromosome-level gecko genome reveals the dynamic sex chromosomes of Neotropical dwarf geckos (Sphaerodactylidae: Sphaerodactylus).</title>
        <authorList>
            <person name="Pinto B.J."/>
            <person name="Keating S.E."/>
            <person name="Gamble T."/>
        </authorList>
    </citation>
    <scope>NUCLEOTIDE SEQUENCE</scope>
    <source>
        <strain evidence="1">TG3544</strain>
    </source>
</reference>
<protein>
    <submittedName>
        <fullName evidence="1">Uncharacterized protein</fullName>
    </submittedName>
</protein>
<comment type="caution">
    <text evidence="1">The sequence shown here is derived from an EMBL/GenBank/DDBJ whole genome shotgun (WGS) entry which is preliminary data.</text>
</comment>
<dbReference type="Proteomes" id="UP000827872">
    <property type="component" value="Linkage Group LG16"/>
</dbReference>
<accession>A0ACB8EDU0</accession>
<evidence type="ECO:0000313" key="2">
    <source>
        <dbReference type="Proteomes" id="UP000827872"/>
    </source>
</evidence>